<keyword evidence="4" id="KW-0319">Glycerol metabolism</keyword>
<evidence type="ECO:0000259" key="8">
    <source>
        <dbReference type="Pfam" id="PF16901"/>
    </source>
</evidence>
<dbReference type="GO" id="GO:0006071">
    <property type="term" value="P:glycerol metabolic process"/>
    <property type="evidence" value="ECO:0007669"/>
    <property type="project" value="UniProtKB-KW"/>
</dbReference>
<dbReference type="SUPFAM" id="SSF51905">
    <property type="entry name" value="FAD/NAD(P)-binding domain"/>
    <property type="match status" value="1"/>
</dbReference>
<dbReference type="PANTHER" id="PTHR11985">
    <property type="entry name" value="GLYCEROL-3-PHOSPHATE DEHYDROGENASE"/>
    <property type="match status" value="1"/>
</dbReference>
<keyword evidence="10" id="KW-1185">Reference proteome</keyword>
<dbReference type="Proteomes" id="UP000305848">
    <property type="component" value="Unassembled WGS sequence"/>
</dbReference>
<comment type="cofactor">
    <cofactor evidence="1">
        <name>FAD</name>
        <dbReference type="ChEBI" id="CHEBI:57692"/>
    </cofactor>
</comment>
<dbReference type="GO" id="GO:0004368">
    <property type="term" value="F:glycerol-3-phosphate dehydrogenase (quinone) activity"/>
    <property type="evidence" value="ECO:0007669"/>
    <property type="project" value="InterPro"/>
</dbReference>
<dbReference type="OrthoDB" id="9766796at2"/>
<dbReference type="PRINTS" id="PR01001">
    <property type="entry name" value="FADG3PDH"/>
</dbReference>
<accession>A0A4U3KXY4</accession>
<evidence type="ECO:0000256" key="4">
    <source>
        <dbReference type="ARBA" id="ARBA00022798"/>
    </source>
</evidence>
<dbReference type="InterPro" id="IPR000447">
    <property type="entry name" value="G3P_DH_FAD-dep"/>
</dbReference>
<sequence length="498" mass="55757">MLRDQMLTQLQQTPQWDIVIIGGGATGLGCAVDAASRGFKTLLVEQHDFAKGTSSRSTKLVHGGVRYLAQGNIKLVKEALRERAYLLRNAPHVTSTMAFVVPVYSWWDKWFYGIGLKMYQLLAGKLSLGKTKWLNKRKTLQELPGINDEKLKGGILYYDGQFDDARLAIDLAKTAIQQGATAINYCKAQSFIKQDNRITAVVIKDEINNNAYTVKAKTFINATGVFADAVMQMDEPHKDNLIAPSQGIHVVVDRNFFSGNNALMIPKTDDGRVLFAVPWHNKVILGTTDTPVKHISIEPKPLEEEIGFILHHANRYLTKTITRKEIRSVFVGLRPLIKKGGNATTSLLSRDHTILVSKSRLITVSGGKWTTYRKMAEDVIDKAIQIAQLPQKTCITRQLSIQASRIEAATNSKDFLHAGFHYTAQDIQYFVTEEMAIKVEDVLARRTRILFLNATIASTVAPIVAQQMANLLQRDEQWVQDEITTFTQLANQYRLADA</sequence>
<name>A0A4U3KXY4_9BACT</name>
<dbReference type="InterPro" id="IPR031656">
    <property type="entry name" value="DAO_C"/>
</dbReference>
<dbReference type="InterPro" id="IPR036188">
    <property type="entry name" value="FAD/NAD-bd_sf"/>
</dbReference>
<reference evidence="9 10" key="1">
    <citation type="submission" date="2019-05" db="EMBL/GenBank/DDBJ databases">
        <title>Panacibacter sp. strain 17mud1-8 Genome sequencing and assembly.</title>
        <authorList>
            <person name="Chhetri G."/>
        </authorList>
    </citation>
    <scope>NUCLEOTIDE SEQUENCE [LARGE SCALE GENOMIC DNA]</scope>
    <source>
        <strain evidence="9 10">17mud1-8</strain>
    </source>
</reference>
<feature type="domain" description="FAD dependent oxidoreductase" evidence="7">
    <location>
        <begin position="17"/>
        <end position="340"/>
    </location>
</feature>
<dbReference type="Gene3D" id="3.30.9.10">
    <property type="entry name" value="D-Amino Acid Oxidase, subunit A, domain 2"/>
    <property type="match status" value="1"/>
</dbReference>
<feature type="domain" description="Alpha-glycerophosphate oxidase C-terminal" evidence="8">
    <location>
        <begin position="407"/>
        <end position="477"/>
    </location>
</feature>
<gene>
    <name evidence="9" type="ORF">FC093_14400</name>
</gene>
<dbReference type="EMBL" id="SZQL01000011">
    <property type="protein sequence ID" value="TKK67478.1"/>
    <property type="molecule type" value="Genomic_DNA"/>
</dbReference>
<evidence type="ECO:0000256" key="1">
    <source>
        <dbReference type="ARBA" id="ARBA00001974"/>
    </source>
</evidence>
<keyword evidence="5" id="KW-0274">FAD</keyword>
<dbReference type="PROSITE" id="PS51257">
    <property type="entry name" value="PROKAR_LIPOPROTEIN"/>
    <property type="match status" value="1"/>
</dbReference>
<evidence type="ECO:0000256" key="6">
    <source>
        <dbReference type="ARBA" id="ARBA00023002"/>
    </source>
</evidence>
<dbReference type="InterPro" id="IPR006076">
    <property type="entry name" value="FAD-dep_OxRdtase"/>
</dbReference>
<evidence type="ECO:0000313" key="10">
    <source>
        <dbReference type="Proteomes" id="UP000305848"/>
    </source>
</evidence>
<evidence type="ECO:0000313" key="9">
    <source>
        <dbReference type="EMBL" id="TKK67478.1"/>
    </source>
</evidence>
<dbReference type="PANTHER" id="PTHR11985:SF35">
    <property type="entry name" value="ANAEROBIC GLYCEROL-3-PHOSPHATE DEHYDROGENASE SUBUNIT A"/>
    <property type="match status" value="1"/>
</dbReference>
<dbReference type="Pfam" id="PF01266">
    <property type="entry name" value="DAO"/>
    <property type="match status" value="1"/>
</dbReference>
<proteinExistence type="inferred from homology"/>
<dbReference type="GO" id="GO:0046168">
    <property type="term" value="P:glycerol-3-phosphate catabolic process"/>
    <property type="evidence" value="ECO:0007669"/>
    <property type="project" value="TreeGrafter"/>
</dbReference>
<evidence type="ECO:0000256" key="5">
    <source>
        <dbReference type="ARBA" id="ARBA00022827"/>
    </source>
</evidence>
<protein>
    <submittedName>
        <fullName evidence="9">Glycerol-3-phosphate dehydrogenase/oxidase</fullName>
    </submittedName>
</protein>
<dbReference type="Gene3D" id="3.50.50.60">
    <property type="entry name" value="FAD/NAD(P)-binding domain"/>
    <property type="match status" value="1"/>
</dbReference>
<dbReference type="Pfam" id="PF16901">
    <property type="entry name" value="DAO_C"/>
    <property type="match status" value="1"/>
</dbReference>
<dbReference type="RefSeq" id="WP_137262495.1">
    <property type="nucleotide sequence ID" value="NZ_SZQL01000011.1"/>
</dbReference>
<evidence type="ECO:0000256" key="3">
    <source>
        <dbReference type="ARBA" id="ARBA00022630"/>
    </source>
</evidence>
<organism evidence="9 10">
    <name type="scientific">Ilyomonas limi</name>
    <dbReference type="NCBI Taxonomy" id="2575867"/>
    <lineage>
        <taxon>Bacteria</taxon>
        <taxon>Pseudomonadati</taxon>
        <taxon>Bacteroidota</taxon>
        <taxon>Chitinophagia</taxon>
        <taxon>Chitinophagales</taxon>
        <taxon>Chitinophagaceae</taxon>
        <taxon>Ilyomonas</taxon>
    </lineage>
</organism>
<dbReference type="InterPro" id="IPR038299">
    <property type="entry name" value="DAO_C_sf"/>
</dbReference>
<dbReference type="PROSITE" id="PS00978">
    <property type="entry name" value="FAD_G3PDH_2"/>
    <property type="match status" value="1"/>
</dbReference>
<comment type="caution">
    <text evidence="9">The sequence shown here is derived from an EMBL/GenBank/DDBJ whole genome shotgun (WGS) entry which is preliminary data.</text>
</comment>
<evidence type="ECO:0000259" key="7">
    <source>
        <dbReference type="Pfam" id="PF01266"/>
    </source>
</evidence>
<evidence type="ECO:0000256" key="2">
    <source>
        <dbReference type="ARBA" id="ARBA00007330"/>
    </source>
</evidence>
<comment type="similarity">
    <text evidence="2">Belongs to the FAD-dependent glycerol-3-phosphate dehydrogenase family.</text>
</comment>
<dbReference type="AlphaFoldDB" id="A0A4U3KXY4"/>
<keyword evidence="3" id="KW-0285">Flavoprotein</keyword>
<keyword evidence="6" id="KW-0560">Oxidoreductase</keyword>
<dbReference type="Gene3D" id="1.10.8.870">
    <property type="entry name" value="Alpha-glycerophosphate oxidase, cap domain"/>
    <property type="match status" value="1"/>
</dbReference>